<feature type="region of interest" description="Disordered" evidence="2">
    <location>
        <begin position="487"/>
        <end position="625"/>
    </location>
</feature>
<dbReference type="Proteomes" id="UP000515152">
    <property type="component" value="Unplaced"/>
</dbReference>
<dbReference type="RefSeq" id="XP_042560397.1">
    <property type="nucleotide sequence ID" value="XM_042704463.1"/>
</dbReference>
<evidence type="ECO:0000313" key="4">
    <source>
        <dbReference type="Proteomes" id="UP000515152"/>
    </source>
</evidence>
<keyword evidence="1" id="KW-0597">Phosphoprotein</keyword>
<evidence type="ECO:0000259" key="3">
    <source>
        <dbReference type="Pfam" id="PF15386"/>
    </source>
</evidence>
<evidence type="ECO:0000256" key="1">
    <source>
        <dbReference type="ARBA" id="ARBA00022553"/>
    </source>
</evidence>
<proteinExistence type="predicted"/>
<evidence type="ECO:0000313" key="5">
    <source>
        <dbReference type="RefSeq" id="XP_042560397.1"/>
    </source>
</evidence>
<feature type="compositionally biased region" description="Polar residues" evidence="2">
    <location>
        <begin position="1"/>
        <end position="19"/>
    </location>
</feature>
<feature type="compositionally biased region" description="Polar residues" evidence="2">
    <location>
        <begin position="582"/>
        <end position="596"/>
    </location>
</feature>
<feature type="region of interest" description="Disordered" evidence="2">
    <location>
        <begin position="220"/>
        <end position="242"/>
    </location>
</feature>
<dbReference type="GeneTree" id="ENSGT00520000055626"/>
<dbReference type="Pfam" id="PF15386">
    <property type="entry name" value="Tantalus"/>
    <property type="match status" value="1"/>
</dbReference>
<feature type="compositionally biased region" description="Polar residues" evidence="2">
    <location>
        <begin position="545"/>
        <end position="560"/>
    </location>
</feature>
<feature type="compositionally biased region" description="Polar residues" evidence="2">
    <location>
        <begin position="383"/>
        <end position="408"/>
    </location>
</feature>
<feature type="compositionally biased region" description="Basic and acidic residues" evidence="2">
    <location>
        <begin position="968"/>
        <end position="978"/>
    </location>
</feature>
<feature type="region of interest" description="Disordered" evidence="2">
    <location>
        <begin position="745"/>
        <end position="765"/>
    </location>
</feature>
<feature type="region of interest" description="Disordered" evidence="2">
    <location>
        <begin position="1012"/>
        <end position="1043"/>
    </location>
</feature>
<dbReference type="KEGG" id="char:122129536"/>
<dbReference type="InterPro" id="IPR028149">
    <property type="entry name" value="Tantalus-like"/>
</dbReference>
<dbReference type="PANTHER" id="PTHR14522">
    <property type="entry name" value="EMO2-RELATED"/>
    <property type="match status" value="1"/>
</dbReference>
<name>A0A8M1K934_CLUHA</name>
<dbReference type="AlphaFoldDB" id="A0A8M1K934"/>
<evidence type="ECO:0000313" key="6">
    <source>
        <dbReference type="RefSeq" id="XP_042560398.1"/>
    </source>
</evidence>
<dbReference type="GeneID" id="122129536"/>
<feature type="region of interest" description="Disordered" evidence="2">
    <location>
        <begin position="383"/>
        <end position="420"/>
    </location>
</feature>
<reference evidence="5 6" key="1">
    <citation type="submission" date="2025-04" db="UniProtKB">
        <authorList>
            <consortium name="RefSeq"/>
        </authorList>
    </citation>
    <scope>IDENTIFICATION</scope>
</reference>
<gene>
    <name evidence="5 6" type="primary">wu:fi75a02</name>
</gene>
<feature type="domain" description="Tantalus-like" evidence="3">
    <location>
        <begin position="1055"/>
        <end position="1112"/>
    </location>
</feature>
<feature type="compositionally biased region" description="Basic and acidic residues" evidence="2">
    <location>
        <begin position="517"/>
        <end position="527"/>
    </location>
</feature>
<feature type="compositionally biased region" description="Polar residues" evidence="2">
    <location>
        <begin position="616"/>
        <end position="625"/>
    </location>
</feature>
<dbReference type="OrthoDB" id="6163216at2759"/>
<feature type="region of interest" description="Disordered" evidence="2">
    <location>
        <begin position="916"/>
        <end position="999"/>
    </location>
</feature>
<dbReference type="RefSeq" id="XP_042560398.1">
    <property type="nucleotide sequence ID" value="XM_042704464.1"/>
</dbReference>
<keyword evidence="4" id="KW-1185">Reference proteome</keyword>
<feature type="region of interest" description="Disordered" evidence="2">
    <location>
        <begin position="1"/>
        <end position="28"/>
    </location>
</feature>
<dbReference type="InterPro" id="IPR026320">
    <property type="entry name" value="PRR14"/>
</dbReference>
<organism evidence="4 5">
    <name type="scientific">Clupea harengus</name>
    <name type="common">Atlantic herring</name>
    <dbReference type="NCBI Taxonomy" id="7950"/>
    <lineage>
        <taxon>Eukaryota</taxon>
        <taxon>Metazoa</taxon>
        <taxon>Chordata</taxon>
        <taxon>Craniata</taxon>
        <taxon>Vertebrata</taxon>
        <taxon>Euteleostomi</taxon>
        <taxon>Actinopterygii</taxon>
        <taxon>Neopterygii</taxon>
        <taxon>Teleostei</taxon>
        <taxon>Clupei</taxon>
        <taxon>Clupeiformes</taxon>
        <taxon>Clupeoidei</taxon>
        <taxon>Clupeidae</taxon>
        <taxon>Clupea</taxon>
    </lineage>
</organism>
<sequence length="1175" mass="126271">MMLSTDPRTPQQGPVSTSGPCPAGPPLYQNRLAAARRETGMEGKAKAAELHWNLESKPCLQVEGGQGQAMFSQKKHCAPEVSHGGKGACVSASSGDGSTPLGRQTERESKVFVTYRQVSKSRPQASFTEEEGTPRGPPVWNPSLACPPAPHIASAGEHLGALERFLTAHQTEMKSLLSGALGSLSQRLEVLEHRMDQLCEQSSSHGSSLKLLHSRMGQLGRGLGSTSPLSPPAMNLSPSPRHGRYQPVVKEEDPTITRCFPQRPHPVCQVPSPEKTEKTPEPVCSWKAAILSPTSLSPVQRRQPPSVLSLSKDCFCSLGTGSTAPSLGVSSLGGSCALGGQPERCLQGNYSPVSDFEDADTELEVENGQNALSLLVDTVLASTDSSTSWGPPSSLLLTRQASDGTQSKAPEKSVKQSSADSLSLHAITPLQVPSISVQIPVEKMGDERRLDRREGLLCAVSQPIKLSPIGEPPTSVHSITVIGESGPRHALSFGPTKAQPSLGSGSAKPASVLSPKSHCDTTEVQKPERKKRQRKTEKAPCASLLDTTATSSPPHNSSIRQKGALKPEGGVSGRLDGHPRLDSSTGRTQSSGTLPQHKQVVDDDDAAADSLSSALNTDNPKSPTVSCIELKSPNRGVAGPGLAPCPQRTLNTHSVSMCVDTKLGSRGTKQTLLPFHSTSVVHAHSKLSTPKNGSSKPLFLGIKSRPGEGQSVLHQLSDTASRLVAGDWPSDETLVSVGGQGRSCRLGGTQRSLGSKLKNHWDKEPPSRRRSLLKRIGLSDHTSDPLSQLQPLMSLCETLSPPLATTLTGTSLKPSAVGTLCRSTTSFNQLLGGGNACHQPSLSQLFRVAAQSPASLLNQGGFSKAGIQTVLAISSPGRFRLWLKHRRLSAFMQLSPAAVTTIVSRIALHRDKYPPIRPLADYTAPPGLGNDHSYAHRPCQEATSPRRTRATARRSGSSASPRRNKTRLTPERSLDIPPRHSPSPKAHRLDGSPAEPVPNFAKVSANVKYPGLHNRGASREAGLYDGNVQAQPGQRSKRVSQIRIRKTVPKPDNNLTPMGLPKPKRLKKKEFSLEEIYTNKNYKSPTPNRSLETIFEEPKEKNGALVCIGHQKRKRVLDFPDFTLPRKRKARPNVGLIRIKGRARRGRGDDTDLDVMLIERLSELEDYFSREGLED</sequence>
<evidence type="ECO:0000256" key="2">
    <source>
        <dbReference type="SAM" id="MobiDB-lite"/>
    </source>
</evidence>
<accession>A0A8M1K934</accession>
<dbReference type="PANTHER" id="PTHR14522:SF2">
    <property type="entry name" value="PROLINE-RICH PROTEIN 14"/>
    <property type="match status" value="1"/>
</dbReference>
<feature type="region of interest" description="Disordered" evidence="2">
    <location>
        <begin position="82"/>
        <end position="107"/>
    </location>
</feature>
<protein>
    <submittedName>
        <fullName evidence="5 6">Uncharacterized protein wu:fi75a02</fullName>
    </submittedName>
</protein>